<dbReference type="InterPro" id="IPR002557">
    <property type="entry name" value="Chitin-bd_dom"/>
</dbReference>
<evidence type="ECO:0000256" key="1">
    <source>
        <dbReference type="SAM" id="SignalP"/>
    </source>
</evidence>
<dbReference type="PROSITE" id="PS50940">
    <property type="entry name" value="CHIT_BIND_II"/>
    <property type="match status" value="1"/>
</dbReference>
<dbReference type="GO" id="GO:0008061">
    <property type="term" value="F:chitin binding"/>
    <property type="evidence" value="ECO:0007669"/>
    <property type="project" value="InterPro"/>
</dbReference>
<dbReference type="Gene3D" id="2.170.140.10">
    <property type="entry name" value="Chitin binding domain"/>
    <property type="match status" value="1"/>
</dbReference>
<dbReference type="InterPro" id="IPR036508">
    <property type="entry name" value="Chitin-bd_dom_sf"/>
</dbReference>
<dbReference type="SMART" id="SM00494">
    <property type="entry name" value="ChtBD2"/>
    <property type="match status" value="1"/>
</dbReference>
<sequence>MAGLRGFFLLFIFLVLAVLYAAANSAPNETKPEQDIPQRCIDNSKTPVSCKDVDNEDALAPHPDDCELFYYCVSPDSEPVCRQCPANLHFNPIKRVCDNPEDAGCEASGDEPEEPSE</sequence>
<keyword evidence="1" id="KW-0732">Signal</keyword>
<feature type="chain" id="PRO_5035251920" evidence="1">
    <location>
        <begin position="26"/>
        <end position="117"/>
    </location>
</feature>
<dbReference type="Pfam" id="PF01607">
    <property type="entry name" value="CBM_14"/>
    <property type="match status" value="1"/>
</dbReference>
<reference evidence="3" key="1">
    <citation type="submission" date="2021-09" db="EMBL/GenBank/DDBJ databases">
        <authorList>
            <person name="Martin H S."/>
        </authorList>
    </citation>
    <scope>NUCLEOTIDE SEQUENCE</scope>
</reference>
<feature type="signal peptide" evidence="1">
    <location>
        <begin position="1"/>
        <end position="25"/>
    </location>
</feature>
<name>A0A8J2W8F6_9NEOP</name>
<gene>
    <name evidence="3" type="ORF">DCHRY22_LOCUS10676</name>
</gene>
<dbReference type="EMBL" id="CAKASE010000071">
    <property type="protein sequence ID" value="CAG9573817.1"/>
    <property type="molecule type" value="Genomic_DNA"/>
</dbReference>
<dbReference type="SUPFAM" id="SSF57625">
    <property type="entry name" value="Invertebrate chitin-binding proteins"/>
    <property type="match status" value="1"/>
</dbReference>
<evidence type="ECO:0000313" key="4">
    <source>
        <dbReference type="Proteomes" id="UP000789524"/>
    </source>
</evidence>
<dbReference type="AlphaFoldDB" id="A0A8J2W8F6"/>
<keyword evidence="4" id="KW-1185">Reference proteome</keyword>
<accession>A0A8J2W8F6</accession>
<evidence type="ECO:0000259" key="2">
    <source>
        <dbReference type="PROSITE" id="PS50940"/>
    </source>
</evidence>
<dbReference type="OrthoDB" id="6020543at2759"/>
<organism evidence="3 4">
    <name type="scientific">Danaus chrysippus</name>
    <name type="common">African queen</name>
    <dbReference type="NCBI Taxonomy" id="151541"/>
    <lineage>
        <taxon>Eukaryota</taxon>
        <taxon>Metazoa</taxon>
        <taxon>Ecdysozoa</taxon>
        <taxon>Arthropoda</taxon>
        <taxon>Hexapoda</taxon>
        <taxon>Insecta</taxon>
        <taxon>Pterygota</taxon>
        <taxon>Neoptera</taxon>
        <taxon>Endopterygota</taxon>
        <taxon>Lepidoptera</taxon>
        <taxon>Glossata</taxon>
        <taxon>Ditrysia</taxon>
        <taxon>Papilionoidea</taxon>
        <taxon>Nymphalidae</taxon>
        <taxon>Danainae</taxon>
        <taxon>Danaini</taxon>
        <taxon>Danaina</taxon>
        <taxon>Danaus</taxon>
        <taxon>Anosia</taxon>
    </lineage>
</organism>
<dbReference type="GO" id="GO:0005576">
    <property type="term" value="C:extracellular region"/>
    <property type="evidence" value="ECO:0007669"/>
    <property type="project" value="InterPro"/>
</dbReference>
<protein>
    <submittedName>
        <fullName evidence="3">(African queen) hypothetical protein</fullName>
    </submittedName>
</protein>
<evidence type="ECO:0000313" key="3">
    <source>
        <dbReference type="EMBL" id="CAG9573817.1"/>
    </source>
</evidence>
<feature type="domain" description="Chitin-binding type-2" evidence="2">
    <location>
        <begin position="47"/>
        <end position="107"/>
    </location>
</feature>
<dbReference type="Proteomes" id="UP000789524">
    <property type="component" value="Unassembled WGS sequence"/>
</dbReference>
<comment type="caution">
    <text evidence="3">The sequence shown here is derived from an EMBL/GenBank/DDBJ whole genome shotgun (WGS) entry which is preliminary data.</text>
</comment>
<proteinExistence type="predicted"/>